<comment type="subcellular location">
    <subcellularLocation>
        <location evidence="1">Membrane</location>
        <topology evidence="1">Multi-pass membrane protein</topology>
    </subcellularLocation>
</comment>
<feature type="transmembrane region" description="Helical" evidence="7">
    <location>
        <begin position="518"/>
        <end position="538"/>
    </location>
</feature>
<feature type="region of interest" description="Disordered" evidence="6">
    <location>
        <begin position="1"/>
        <end position="74"/>
    </location>
</feature>
<dbReference type="OrthoDB" id="3949537at2"/>
<evidence type="ECO:0000313" key="9">
    <source>
        <dbReference type="EMBL" id="THG31059.1"/>
    </source>
</evidence>
<feature type="transmembrane region" description="Helical" evidence="7">
    <location>
        <begin position="246"/>
        <end position="267"/>
    </location>
</feature>
<dbReference type="GO" id="GO:0016020">
    <property type="term" value="C:membrane"/>
    <property type="evidence" value="ECO:0007669"/>
    <property type="project" value="UniProtKB-SubCell"/>
</dbReference>
<protein>
    <submittedName>
        <fullName evidence="9">Cytochrome c biogenesis protein ResB</fullName>
    </submittedName>
</protein>
<dbReference type="AlphaFoldDB" id="A0A4S4FL29"/>
<accession>A0A4S4FL29</accession>
<dbReference type="PANTHER" id="PTHR31566">
    <property type="entry name" value="CYTOCHROME C BIOGENESIS PROTEIN CCS1, CHLOROPLASTIC"/>
    <property type="match status" value="1"/>
</dbReference>
<keyword evidence="4 7" id="KW-1133">Transmembrane helix</keyword>
<name>A0A4S4FL29_9MICO</name>
<dbReference type="Proteomes" id="UP000309133">
    <property type="component" value="Unassembled WGS sequence"/>
</dbReference>
<evidence type="ECO:0000256" key="2">
    <source>
        <dbReference type="ARBA" id="ARBA00022692"/>
    </source>
</evidence>
<dbReference type="InterPro" id="IPR023494">
    <property type="entry name" value="Cyt_c_bgen_Ccs1/CcsB/ResB"/>
</dbReference>
<feature type="compositionally biased region" description="Basic and acidic residues" evidence="6">
    <location>
        <begin position="1"/>
        <end position="20"/>
    </location>
</feature>
<keyword evidence="10" id="KW-1185">Reference proteome</keyword>
<evidence type="ECO:0000256" key="1">
    <source>
        <dbReference type="ARBA" id="ARBA00004141"/>
    </source>
</evidence>
<reference evidence="9 10" key="1">
    <citation type="submission" date="2019-04" db="EMBL/GenBank/DDBJ databases">
        <authorList>
            <person name="Jiang L."/>
        </authorList>
    </citation>
    <scope>NUCLEOTIDE SEQUENCE [LARGE SCALE GENOMIC DNA]</scope>
    <source>
        <strain evidence="9 10">YIM 131853</strain>
    </source>
</reference>
<feature type="transmembrane region" description="Helical" evidence="7">
    <location>
        <begin position="153"/>
        <end position="172"/>
    </location>
</feature>
<dbReference type="GO" id="GO:0017004">
    <property type="term" value="P:cytochrome complex assembly"/>
    <property type="evidence" value="ECO:0007669"/>
    <property type="project" value="UniProtKB-KW"/>
</dbReference>
<proteinExistence type="predicted"/>
<comment type="caution">
    <text evidence="9">The sequence shown here is derived from an EMBL/GenBank/DDBJ whole genome shotgun (WGS) entry which is preliminary data.</text>
</comment>
<feature type="compositionally biased region" description="Basic and acidic residues" evidence="6">
    <location>
        <begin position="39"/>
        <end position="58"/>
    </location>
</feature>
<keyword evidence="5 7" id="KW-0472">Membrane</keyword>
<dbReference type="InterPro" id="IPR007816">
    <property type="entry name" value="ResB-like_domain"/>
</dbReference>
<evidence type="ECO:0000256" key="5">
    <source>
        <dbReference type="ARBA" id="ARBA00023136"/>
    </source>
</evidence>
<feature type="region of interest" description="Disordered" evidence="6">
    <location>
        <begin position="577"/>
        <end position="602"/>
    </location>
</feature>
<sequence>MSPRSDRPGSDRPGSDRPESGRAPIDGPAGPDGETSDDAQSKRDAAAELHRPSDHVDSAVDDSGADGADAGGTDGISAPKLGPIGWLRFAWRQLTSMRTALFLLLFLAIAAVPGSLVPQRSSDPNGVSQYLDEHPDLFPIIDAVQGFDVYSSVWFTAIYLLLFISLIGCVLPRTKHHWQAMRAKPPRTPARLERMQGLRRRTLAGDDVEQALAAGERVLKSKRYRVVRYGDSLSAERGYLRETGNLIFHGSLVGILVAVAIGGSFGYNGNRVVVTGESFVNYIGGYDSFTRGRLVTDDTLSPYRLRLDDLQVTYEQDNANAIGAPLDYTASVTVQEPNSTQTSKKQIKVNEPLRVNGTNVYLLGNGYAPHLTIRDPDGTVVFSGSVPFLPQNAQLFSTGIIKVPDGLSEQVGIIGLLYPTKTTLDSGALASSFPDLDDPLLTLSVYTGDLGLDQGIPKSVYQLDTTDLTLQAGRNAPEPAPELTPGATVDLPNGLGTVTLDSIDRFASLEIHDDPTQAWVLAFAILVLAGLAASLFVPRRRLWLKVRRGSDGELSVEYAGLARGDDPRLDEAVQEFADRHSEQLGGAAQTGRAGDGETKPIR</sequence>
<dbReference type="PANTHER" id="PTHR31566:SF0">
    <property type="entry name" value="CYTOCHROME C BIOGENESIS PROTEIN CCS1, CHLOROPLASTIC"/>
    <property type="match status" value="1"/>
</dbReference>
<evidence type="ECO:0000256" key="4">
    <source>
        <dbReference type="ARBA" id="ARBA00022989"/>
    </source>
</evidence>
<evidence type="ECO:0000256" key="6">
    <source>
        <dbReference type="SAM" id="MobiDB-lite"/>
    </source>
</evidence>
<feature type="transmembrane region" description="Helical" evidence="7">
    <location>
        <begin position="99"/>
        <end position="117"/>
    </location>
</feature>
<evidence type="ECO:0000313" key="10">
    <source>
        <dbReference type="Proteomes" id="UP000309133"/>
    </source>
</evidence>
<keyword evidence="2 7" id="KW-0812">Transmembrane</keyword>
<organism evidence="9 10">
    <name type="scientific">Naasia lichenicola</name>
    <dbReference type="NCBI Taxonomy" id="2565933"/>
    <lineage>
        <taxon>Bacteria</taxon>
        <taxon>Bacillati</taxon>
        <taxon>Actinomycetota</taxon>
        <taxon>Actinomycetes</taxon>
        <taxon>Micrococcales</taxon>
        <taxon>Microbacteriaceae</taxon>
        <taxon>Naasia</taxon>
    </lineage>
</organism>
<evidence type="ECO:0000256" key="3">
    <source>
        <dbReference type="ARBA" id="ARBA00022748"/>
    </source>
</evidence>
<evidence type="ECO:0000259" key="8">
    <source>
        <dbReference type="Pfam" id="PF05140"/>
    </source>
</evidence>
<dbReference type="EMBL" id="SSSM01000004">
    <property type="protein sequence ID" value="THG31059.1"/>
    <property type="molecule type" value="Genomic_DNA"/>
</dbReference>
<gene>
    <name evidence="9" type="ORF">E6C64_10755</name>
</gene>
<evidence type="ECO:0000256" key="7">
    <source>
        <dbReference type="SAM" id="Phobius"/>
    </source>
</evidence>
<keyword evidence="3" id="KW-0201">Cytochrome c-type biogenesis</keyword>
<dbReference type="Pfam" id="PF05140">
    <property type="entry name" value="ResB"/>
    <property type="match status" value="1"/>
</dbReference>
<feature type="domain" description="ResB-like" evidence="8">
    <location>
        <begin position="97"/>
        <end position="573"/>
    </location>
</feature>